<dbReference type="OrthoDB" id="9766983at2"/>
<dbReference type="RefSeq" id="WP_136012221.1">
    <property type="nucleotide sequence ID" value="NZ_SRYE01000002.1"/>
</dbReference>
<evidence type="ECO:0000313" key="9">
    <source>
        <dbReference type="EMBL" id="TGY62492.1"/>
    </source>
</evidence>
<comment type="cofactor">
    <cofactor evidence="6">
        <name>Mn(2+)</name>
        <dbReference type="ChEBI" id="CHEBI:29035"/>
    </cofactor>
</comment>
<gene>
    <name evidence="6 9" type="primary">ade</name>
    <name evidence="9" type="ORF">E5334_03445</name>
</gene>
<keyword evidence="3 6" id="KW-0378">Hydrolase</keyword>
<dbReference type="Gene3D" id="3.20.20.140">
    <property type="entry name" value="Metal-dependent hydrolases"/>
    <property type="match status" value="1"/>
</dbReference>
<comment type="catalytic activity">
    <reaction evidence="5 6">
        <text>adenine + H2O + H(+) = hypoxanthine + NH4(+)</text>
        <dbReference type="Rhea" id="RHEA:23688"/>
        <dbReference type="ChEBI" id="CHEBI:15377"/>
        <dbReference type="ChEBI" id="CHEBI:15378"/>
        <dbReference type="ChEBI" id="CHEBI:16708"/>
        <dbReference type="ChEBI" id="CHEBI:17368"/>
        <dbReference type="ChEBI" id="CHEBI:28938"/>
        <dbReference type="EC" id="3.5.4.2"/>
    </reaction>
</comment>
<comment type="similarity">
    <text evidence="1 6">Belongs to the metallo-dependent hydrolases superfamily. Adenine deaminase family.</text>
</comment>
<dbReference type="Gene3D" id="2.30.40.10">
    <property type="entry name" value="Urease, subunit C, domain 1"/>
    <property type="match status" value="1"/>
</dbReference>
<reference evidence="9 10" key="1">
    <citation type="submission" date="2019-04" db="EMBL/GenBank/DDBJ databases">
        <title>Microbes associate with the intestines of laboratory mice.</title>
        <authorList>
            <person name="Navarre W."/>
            <person name="Wong E."/>
            <person name="Huang K."/>
            <person name="Tropini C."/>
            <person name="Ng K."/>
            <person name="Yu B."/>
        </authorList>
    </citation>
    <scope>NUCLEOTIDE SEQUENCE [LARGE SCALE GENOMIC DNA]</scope>
    <source>
        <strain evidence="9 10">NM07_P-09</strain>
    </source>
</reference>
<evidence type="ECO:0000256" key="4">
    <source>
        <dbReference type="ARBA" id="ARBA00023211"/>
    </source>
</evidence>
<dbReference type="InterPro" id="IPR011059">
    <property type="entry name" value="Metal-dep_hydrolase_composite"/>
</dbReference>
<dbReference type="Proteomes" id="UP000310263">
    <property type="component" value="Unassembled WGS sequence"/>
</dbReference>
<dbReference type="SUPFAM" id="SSF51556">
    <property type="entry name" value="Metallo-dependent hydrolases"/>
    <property type="match status" value="1"/>
</dbReference>
<dbReference type="HAMAP" id="MF_01518">
    <property type="entry name" value="Adenine_deamin"/>
    <property type="match status" value="1"/>
</dbReference>
<dbReference type="InterPro" id="IPR032466">
    <property type="entry name" value="Metal_Hydrolase"/>
</dbReference>
<evidence type="ECO:0000256" key="6">
    <source>
        <dbReference type="HAMAP-Rule" id="MF_01518"/>
    </source>
</evidence>
<keyword evidence="10" id="KW-1185">Reference proteome</keyword>
<dbReference type="InterPro" id="IPR006679">
    <property type="entry name" value="Adenine_deam"/>
</dbReference>
<evidence type="ECO:0000259" key="7">
    <source>
        <dbReference type="Pfam" id="PF01979"/>
    </source>
</evidence>
<dbReference type="InterPro" id="IPR006680">
    <property type="entry name" value="Amidohydro-rel"/>
</dbReference>
<proteinExistence type="inferred from homology"/>
<evidence type="ECO:0000256" key="5">
    <source>
        <dbReference type="ARBA" id="ARBA00047720"/>
    </source>
</evidence>
<sequence>MINKFCKTPLWECNRRLVRVAQGLEPADTVIKNVQLVNTCTAEVLDGQDIALASGRIAYVGDASHCIGELTEVIDGTGLVATPGLMDGHMHVESSMVGVAEYARAAVPHGTTGIYMDPHEVANVRGLRGVAVMMEDAARTPLKAMLTTPSCVPAITGFEDTGASIDADDVEETMKWDSCVGLGEMMNFPGVLAGDDLPLDEINATLRAGKTVTGHYSTPETDRGLQAYIASGVSCCHESVRPEDALAKIRCGMYAQLRYGSGWHNLPDLVEAILNKDIDTRFCCLVSDDNHPSTMVREGHMDRILRKAVELGIEPAVAVQMCTINTATCFGQQQDLGAIAPGKCADIVLWDNLRDFNAQQVWIDGELAAEAGVPTFELDEFIWPDWMTSTMNVGFDIEPETFCIPAITQSGEPIAADKCLVRVMEVTPGNTITHEVHEEMPVAAGLLEAQPDQDLLKVFVFERHHATGTFAAGFAKGFGIHGALAQTVAHDAHNLLVLGDNDEDMALAAQTLVRCGGGEVAVQDGKVLGLVELPVCGLMSDQHVEKVANQVAHMEEVWKAMGCTMPSPFMTLSGLSLACIPELRLTDRGYVDCVRFCQVPLVVEE</sequence>
<evidence type="ECO:0000256" key="2">
    <source>
        <dbReference type="ARBA" id="ARBA00012782"/>
    </source>
</evidence>
<dbReference type="GO" id="GO:0006146">
    <property type="term" value="P:adenine catabolic process"/>
    <property type="evidence" value="ECO:0007669"/>
    <property type="project" value="InterPro"/>
</dbReference>
<dbReference type="EC" id="3.5.4.2" evidence="2 6"/>
<accession>A0A4S2F2A5</accession>
<dbReference type="AlphaFoldDB" id="A0A4S2F2A5"/>
<name>A0A4S2F2A5_9ACTN</name>
<dbReference type="Pfam" id="PF01979">
    <property type="entry name" value="Amidohydro_1"/>
    <property type="match status" value="1"/>
</dbReference>
<dbReference type="EMBL" id="SRYE01000002">
    <property type="protein sequence ID" value="TGY62492.1"/>
    <property type="molecule type" value="Genomic_DNA"/>
</dbReference>
<feature type="domain" description="Adenine deaminase C-terminal" evidence="8">
    <location>
        <begin position="431"/>
        <end position="596"/>
    </location>
</feature>
<evidence type="ECO:0000313" key="10">
    <source>
        <dbReference type="Proteomes" id="UP000310263"/>
    </source>
</evidence>
<dbReference type="NCBIfam" id="TIGR01178">
    <property type="entry name" value="ade"/>
    <property type="match status" value="1"/>
</dbReference>
<keyword evidence="4 6" id="KW-0464">Manganese</keyword>
<dbReference type="PANTHER" id="PTHR11113">
    <property type="entry name" value="N-ACETYLGLUCOSAMINE-6-PHOSPHATE DEACETYLASE"/>
    <property type="match status" value="1"/>
</dbReference>
<dbReference type="PANTHER" id="PTHR11113:SF2">
    <property type="entry name" value="ADENINE DEAMINASE"/>
    <property type="match status" value="1"/>
</dbReference>
<dbReference type="InterPro" id="IPR026912">
    <property type="entry name" value="Adenine_deam_C"/>
</dbReference>
<dbReference type="GO" id="GO:0000034">
    <property type="term" value="F:adenine deaminase activity"/>
    <property type="evidence" value="ECO:0007669"/>
    <property type="project" value="UniProtKB-UniRule"/>
</dbReference>
<evidence type="ECO:0000256" key="1">
    <source>
        <dbReference type="ARBA" id="ARBA00006773"/>
    </source>
</evidence>
<comment type="caution">
    <text evidence="9">The sequence shown here is derived from an EMBL/GenBank/DDBJ whole genome shotgun (WGS) entry which is preliminary data.</text>
</comment>
<dbReference type="CDD" id="cd01295">
    <property type="entry name" value="AdeC"/>
    <property type="match status" value="1"/>
</dbReference>
<dbReference type="SUPFAM" id="SSF51338">
    <property type="entry name" value="Composite domain of metallo-dependent hydrolases"/>
    <property type="match status" value="1"/>
</dbReference>
<evidence type="ECO:0000259" key="8">
    <source>
        <dbReference type="Pfam" id="PF13382"/>
    </source>
</evidence>
<organism evidence="9 10">
    <name type="scientific">Muricaecibacterium torontonense</name>
    <dbReference type="NCBI Taxonomy" id="3032871"/>
    <lineage>
        <taxon>Bacteria</taxon>
        <taxon>Bacillati</taxon>
        <taxon>Actinomycetota</taxon>
        <taxon>Coriobacteriia</taxon>
        <taxon>Coriobacteriales</taxon>
        <taxon>Atopobiaceae</taxon>
        <taxon>Muricaecibacterium</taxon>
    </lineage>
</organism>
<evidence type="ECO:0000256" key="3">
    <source>
        <dbReference type="ARBA" id="ARBA00022801"/>
    </source>
</evidence>
<feature type="domain" description="Amidohydrolase-related" evidence="7">
    <location>
        <begin position="81"/>
        <end position="367"/>
    </location>
</feature>
<protein>
    <recommendedName>
        <fullName evidence="2 6">Adenine deaminase</fullName>
        <shortName evidence="6">Adenase</shortName>
        <shortName evidence="6">Adenine aminase</shortName>
        <ecNumber evidence="2 6">3.5.4.2</ecNumber>
    </recommendedName>
</protein>
<dbReference type="Pfam" id="PF13382">
    <property type="entry name" value="Adenine_deam_C"/>
    <property type="match status" value="1"/>
</dbReference>